<reference evidence="2 3" key="1">
    <citation type="journal article" date="2019" name="Int. J. Syst. Evol. Microbiol.">
        <title>The Global Catalogue of Microorganisms (GCM) 10K type strain sequencing project: providing services to taxonomists for standard genome sequencing and annotation.</title>
        <authorList>
            <consortium name="The Broad Institute Genomics Platform"/>
            <consortium name="The Broad Institute Genome Sequencing Center for Infectious Disease"/>
            <person name="Wu L."/>
            <person name="Ma J."/>
        </authorList>
    </citation>
    <scope>NUCLEOTIDE SEQUENCE [LARGE SCALE GENOMIC DNA]</scope>
    <source>
        <strain evidence="2 3">JCM 15478</strain>
    </source>
</reference>
<feature type="compositionally biased region" description="Basic and acidic residues" evidence="1">
    <location>
        <begin position="1"/>
        <end position="15"/>
    </location>
</feature>
<name>A0ABN2WSY0_9ACTN</name>
<organism evidence="2 3">
    <name type="scientific">Streptomyces albiaxialis</name>
    <dbReference type="NCBI Taxonomy" id="329523"/>
    <lineage>
        <taxon>Bacteria</taxon>
        <taxon>Bacillati</taxon>
        <taxon>Actinomycetota</taxon>
        <taxon>Actinomycetes</taxon>
        <taxon>Kitasatosporales</taxon>
        <taxon>Streptomycetaceae</taxon>
        <taxon>Streptomyces</taxon>
    </lineage>
</organism>
<keyword evidence="3" id="KW-1185">Reference proteome</keyword>
<evidence type="ECO:0000313" key="3">
    <source>
        <dbReference type="Proteomes" id="UP001500016"/>
    </source>
</evidence>
<protein>
    <submittedName>
        <fullName evidence="2">Uncharacterized protein</fullName>
    </submittedName>
</protein>
<accession>A0ABN2WSY0</accession>
<proteinExistence type="predicted"/>
<dbReference type="Proteomes" id="UP001500016">
    <property type="component" value="Unassembled WGS sequence"/>
</dbReference>
<feature type="region of interest" description="Disordered" evidence="1">
    <location>
        <begin position="1"/>
        <end position="21"/>
    </location>
</feature>
<comment type="caution">
    <text evidence="2">The sequence shown here is derived from an EMBL/GenBank/DDBJ whole genome shotgun (WGS) entry which is preliminary data.</text>
</comment>
<evidence type="ECO:0000313" key="2">
    <source>
        <dbReference type="EMBL" id="GAA2097739.1"/>
    </source>
</evidence>
<dbReference type="EMBL" id="BAAAPE010000016">
    <property type="protein sequence ID" value="GAA2097739.1"/>
    <property type="molecule type" value="Genomic_DNA"/>
</dbReference>
<sequence length="86" mass="8970">MEELPRQAHEADPQKPGHGPAVAVAELIGGPLDGLRLDVSEDSGAELAGGAILVTEISAAREVGADGVVYRPRGGDPRRWDWEGCA</sequence>
<evidence type="ECO:0000256" key="1">
    <source>
        <dbReference type="SAM" id="MobiDB-lite"/>
    </source>
</evidence>
<gene>
    <name evidence="2" type="ORF">GCM10009801_68340</name>
</gene>
<dbReference type="RefSeq" id="WP_344533813.1">
    <property type="nucleotide sequence ID" value="NZ_BAAAPE010000016.1"/>
</dbReference>